<feature type="transmembrane region" description="Helical" evidence="7">
    <location>
        <begin position="526"/>
        <end position="545"/>
    </location>
</feature>
<keyword evidence="5" id="KW-0175">Coiled coil</keyword>
<evidence type="ECO:0000256" key="5">
    <source>
        <dbReference type="SAM" id="Coils"/>
    </source>
</evidence>
<dbReference type="CDD" id="cd14688">
    <property type="entry name" value="bZIP_YAP"/>
    <property type="match status" value="1"/>
</dbReference>
<evidence type="ECO:0000256" key="2">
    <source>
        <dbReference type="ARBA" id="ARBA00022692"/>
    </source>
</evidence>
<keyword evidence="10" id="KW-1185">Reference proteome</keyword>
<dbReference type="InterPro" id="IPR049452">
    <property type="entry name" value="Anoctamin_TM"/>
</dbReference>
<dbReference type="Pfam" id="PF04547">
    <property type="entry name" value="Anoctamin"/>
    <property type="match status" value="1"/>
</dbReference>
<evidence type="ECO:0000313" key="9">
    <source>
        <dbReference type="EMBL" id="EEH03508.1"/>
    </source>
</evidence>
<feature type="transmembrane region" description="Helical" evidence="7">
    <location>
        <begin position="369"/>
        <end position="390"/>
    </location>
</feature>
<name>C0NZ68_AJECG</name>
<dbReference type="GO" id="GO:0003700">
    <property type="term" value="F:DNA-binding transcription factor activity"/>
    <property type="evidence" value="ECO:0007669"/>
    <property type="project" value="InterPro"/>
</dbReference>
<organism evidence="9 10">
    <name type="scientific">Ajellomyces capsulatus (strain G186AR / H82 / ATCC MYA-2454 / RMSCC 2432)</name>
    <name type="common">Darling's disease fungus</name>
    <name type="synonym">Histoplasma capsulatum</name>
    <dbReference type="NCBI Taxonomy" id="447093"/>
    <lineage>
        <taxon>Eukaryota</taxon>
        <taxon>Fungi</taxon>
        <taxon>Dikarya</taxon>
        <taxon>Ascomycota</taxon>
        <taxon>Pezizomycotina</taxon>
        <taxon>Eurotiomycetes</taxon>
        <taxon>Eurotiomycetidae</taxon>
        <taxon>Onygenales</taxon>
        <taxon>Ajellomycetaceae</taxon>
        <taxon>Histoplasma</taxon>
    </lineage>
</organism>
<evidence type="ECO:0000313" key="10">
    <source>
        <dbReference type="Proteomes" id="UP000001631"/>
    </source>
</evidence>
<dbReference type="STRING" id="447093.C0NZ68"/>
<evidence type="ECO:0000256" key="4">
    <source>
        <dbReference type="ARBA" id="ARBA00023136"/>
    </source>
</evidence>
<evidence type="ECO:0000259" key="8">
    <source>
        <dbReference type="PROSITE" id="PS00036"/>
    </source>
</evidence>
<protein>
    <submittedName>
        <fullName evidence="9">Transmembrane protein</fullName>
    </submittedName>
</protein>
<evidence type="ECO:0000256" key="7">
    <source>
        <dbReference type="SAM" id="Phobius"/>
    </source>
</evidence>
<reference evidence="9" key="1">
    <citation type="submission" date="2009-02" db="EMBL/GenBank/DDBJ databases">
        <title>The Genome Sequence of Ajellomyces capsulatus strain G186AR.</title>
        <authorList>
            <consortium name="The Broad Institute Genome Sequencing Platform"/>
            <person name="Champion M."/>
            <person name="Cuomo C."/>
            <person name="Ma L.-J."/>
            <person name="Henn M.R."/>
            <person name="Sil A."/>
            <person name="Goldman B."/>
            <person name="Young S.K."/>
            <person name="Kodira C.D."/>
            <person name="Zeng Q."/>
            <person name="Koehrsen M."/>
            <person name="Alvarado L."/>
            <person name="Berlin A."/>
            <person name="Borenstein D."/>
            <person name="Chen Z."/>
            <person name="Engels R."/>
            <person name="Freedman E."/>
            <person name="Gellesch M."/>
            <person name="Goldberg J."/>
            <person name="Griggs A."/>
            <person name="Gujja S."/>
            <person name="Heiman D."/>
            <person name="Hepburn T."/>
            <person name="Howarth C."/>
            <person name="Jen D."/>
            <person name="Larson L."/>
            <person name="Lewis B."/>
            <person name="Mehta T."/>
            <person name="Park D."/>
            <person name="Pearson M."/>
            <person name="Roberts A."/>
            <person name="Saif S."/>
            <person name="Shea T."/>
            <person name="Shenoy N."/>
            <person name="Sisk P."/>
            <person name="Stolte C."/>
            <person name="Sykes S."/>
            <person name="Walk T."/>
            <person name="White J."/>
            <person name="Yandava C."/>
            <person name="Klein B."/>
            <person name="McEwen J.G."/>
            <person name="Puccia R."/>
            <person name="Goldman G.H."/>
            <person name="Felipe M.S."/>
            <person name="Nino-Vega G."/>
            <person name="San-Blas G."/>
            <person name="Taylor J."/>
            <person name="Mendoza L."/>
            <person name="Galagan J."/>
            <person name="Nusbaum C."/>
            <person name="Birren B."/>
        </authorList>
    </citation>
    <scope>NUCLEOTIDE SEQUENCE</scope>
    <source>
        <strain evidence="9">G186AR</strain>
    </source>
</reference>
<proteinExistence type="predicted"/>
<dbReference type="InterPro" id="IPR046347">
    <property type="entry name" value="bZIP_sf"/>
</dbReference>
<feature type="coiled-coil region" evidence="5">
    <location>
        <begin position="966"/>
        <end position="996"/>
    </location>
</feature>
<dbReference type="GO" id="GO:0016020">
    <property type="term" value="C:membrane"/>
    <property type="evidence" value="ECO:0007669"/>
    <property type="project" value="UniProtKB-SubCell"/>
</dbReference>
<feature type="transmembrane region" description="Helical" evidence="7">
    <location>
        <begin position="181"/>
        <end position="207"/>
    </location>
</feature>
<feature type="domain" description="BZIP" evidence="8">
    <location>
        <begin position="953"/>
        <end position="968"/>
    </location>
</feature>
<dbReference type="GO" id="GO:0032541">
    <property type="term" value="C:cortical endoplasmic reticulum"/>
    <property type="evidence" value="ECO:0007669"/>
    <property type="project" value="TreeGrafter"/>
</dbReference>
<comment type="subcellular location">
    <subcellularLocation>
        <location evidence="1">Membrane</location>
        <topology evidence="1">Multi-pass membrane protein</topology>
    </subcellularLocation>
</comment>
<dbReference type="HOGENOM" id="CLU_275946_0_0_1"/>
<feature type="transmembrane region" description="Helical" evidence="7">
    <location>
        <begin position="582"/>
        <end position="600"/>
    </location>
</feature>
<dbReference type="GeneID" id="69041464"/>
<feature type="region of interest" description="Disordered" evidence="6">
    <location>
        <begin position="780"/>
        <end position="800"/>
    </location>
</feature>
<feature type="compositionally biased region" description="Basic residues" evidence="6">
    <location>
        <begin position="859"/>
        <end position="871"/>
    </location>
</feature>
<evidence type="ECO:0000256" key="1">
    <source>
        <dbReference type="ARBA" id="ARBA00004141"/>
    </source>
</evidence>
<feature type="region of interest" description="Disordered" evidence="6">
    <location>
        <begin position="1020"/>
        <end position="1065"/>
    </location>
</feature>
<evidence type="ECO:0000256" key="6">
    <source>
        <dbReference type="SAM" id="MobiDB-lite"/>
    </source>
</evidence>
<dbReference type="Gene3D" id="1.20.5.170">
    <property type="match status" value="1"/>
</dbReference>
<dbReference type="InParanoid" id="C0NZ68"/>
<feature type="transmembrane region" description="Helical" evidence="7">
    <location>
        <begin position="322"/>
        <end position="344"/>
    </location>
</feature>
<evidence type="ECO:0000256" key="3">
    <source>
        <dbReference type="ARBA" id="ARBA00022989"/>
    </source>
</evidence>
<dbReference type="SUPFAM" id="SSF57959">
    <property type="entry name" value="Leucine zipper domain"/>
    <property type="match status" value="1"/>
</dbReference>
<keyword evidence="4 7" id="KW-0472">Membrane</keyword>
<dbReference type="VEuPathDB" id="FungiDB:I7I50_08840"/>
<dbReference type="PANTHER" id="PTHR12308">
    <property type="entry name" value="ANOCTAMIN"/>
    <property type="match status" value="1"/>
</dbReference>
<feature type="transmembrane region" description="Helical" evidence="7">
    <location>
        <begin position="213"/>
        <end position="229"/>
    </location>
</feature>
<dbReference type="PROSITE" id="PS00036">
    <property type="entry name" value="BZIP_BASIC"/>
    <property type="match status" value="1"/>
</dbReference>
<dbReference type="SMART" id="SM00338">
    <property type="entry name" value="BRLZ"/>
    <property type="match status" value="1"/>
</dbReference>
<dbReference type="InterPro" id="IPR007632">
    <property type="entry name" value="Anoctamin"/>
</dbReference>
<feature type="region of interest" description="Disordered" evidence="6">
    <location>
        <begin position="669"/>
        <end position="688"/>
    </location>
</feature>
<sequence>MGADITHQNTLAENFEVDYVVLYRFSSIDKNEAKEQFKKLIRALSDVGLQTEVRPGIDQSLLIFVKAQEKYLGKALYRSRVRDWLHGVRNSQPDPDAKGSCIPETDAERLLIVYNMITAPSSEGGAGITPKQGEWDNVDSIFPLHDKLLNKTWIKAWTSKTFLTADDLDQIRNHHGEKIGFYFAFLQSYFSFLIFPASFGVACWVLLGNFSIVYAIVNCLSCVVFTEMWKRQERDLRIRWQVKNVSEIHTKRREFKYLSKSIDPATGEESFVFPSTTRLGRQLLQAPFAIAAVLALGTLIATCFAIEIFISEVYTGPFKSYLVFIPTILLSLFVPTISAVLTSIAKRLTDYENYETQDSYDLALTHKIFVLNFITSYLPVFLTAFVYVPFGKVIVPYLDLFNLTRNPFAKTSEKNQLQTSATPFQINPSRLRKQVIYFTVTAQIVNQGLEIVLPYAKRKLTRKYQKYTEENAKSKKNSGSSTPGPGTAAIPEDAPGESDFLARVRDEATLTEYDVTADFREMCVQFGYLSLFSVVWPLVPLSFLVNNWIELRSDFVKICLECRRPVPLRSDSIGSWVQSIEFLAWLGSITNAALVYLFSNDGVGPDGSPSQITGWVLLLVIFFAEHIYLVMRLVVQVGISKIETPATRQERLARYLVRKQYFDATLARERREEKAQGSHCGGPEETRITRESLEEDARRMSQHDSSAADVFWGRQRGAWEASVVGEGIIDAELSTGKEEKKAQYSRSNSLITGPNPFEEVDLDLDLDVSRLEKQLSYVTAGRERERGRTNYGVPHPISDFPDRDPRQHLLITARKCYAAFFFSIYNLQNLEASTRATARDHADQVLHDQLLAAQAQHLHQSHPHPHTHAHHAPPPPRPTPGASAASVRDPNNTNSANTANITIDPAIAGASAMIHSPPTTVATTAQGHAPDLPMEDHADGRKTYGKRELSTSKRAAQNRAAQRAFRQRKEGYIRKLEEQVKDYEILVENYKAIQAENYQLREYIISLQSRLIDSQNEVPELPGNIDLSQPRNDPPAPAINSSTTAGVTAGNAATTTGGGGGASAGDQAEVSALNRIAVAGLGMRKHQHEEAAFLGNHGESSGNHANVGAGVNNGNVNVNAEADSPSKRMRFDGLPDVEIGVGVGIGDGVKGEVAS</sequence>
<feature type="region of interest" description="Disordered" evidence="6">
    <location>
        <begin position="471"/>
        <end position="494"/>
    </location>
</feature>
<feature type="compositionally biased region" description="Low complexity" evidence="6">
    <location>
        <begin position="954"/>
        <end position="964"/>
    </location>
</feature>
<dbReference type="InterPro" id="IPR004827">
    <property type="entry name" value="bZIP"/>
</dbReference>
<dbReference type="RefSeq" id="XP_045283989.1">
    <property type="nucleotide sequence ID" value="XM_045435497.1"/>
</dbReference>
<accession>C0NZ68</accession>
<feature type="region of interest" description="Disordered" evidence="6">
    <location>
        <begin position="856"/>
        <end position="898"/>
    </location>
</feature>
<feature type="compositionally biased region" description="Basic and acidic residues" evidence="6">
    <location>
        <begin position="934"/>
        <end position="951"/>
    </location>
</feature>
<feature type="transmembrane region" description="Helical" evidence="7">
    <location>
        <begin position="612"/>
        <end position="631"/>
    </location>
</feature>
<dbReference type="InterPro" id="IPR049456">
    <property type="entry name" value="Anoctamin_N_fung"/>
</dbReference>
<feature type="transmembrane region" description="Helical" evidence="7">
    <location>
        <begin position="288"/>
        <end position="310"/>
    </location>
</feature>
<dbReference type="EMBL" id="GG663377">
    <property type="protein sequence ID" value="EEH03508.1"/>
    <property type="molecule type" value="Genomic_DNA"/>
</dbReference>
<dbReference type="PANTHER" id="PTHR12308:SF73">
    <property type="entry name" value="ANOCTAMIN"/>
    <property type="match status" value="1"/>
</dbReference>
<feature type="region of interest" description="Disordered" evidence="6">
    <location>
        <begin position="920"/>
        <end position="966"/>
    </location>
</feature>
<keyword evidence="2 7" id="KW-0812">Transmembrane</keyword>
<feature type="compositionally biased region" description="Low complexity" evidence="6">
    <location>
        <begin position="880"/>
        <end position="898"/>
    </location>
</feature>
<dbReference type="GO" id="GO:0005254">
    <property type="term" value="F:chloride channel activity"/>
    <property type="evidence" value="ECO:0007669"/>
    <property type="project" value="TreeGrafter"/>
</dbReference>
<keyword evidence="3 7" id="KW-1133">Transmembrane helix</keyword>
<feature type="transmembrane region" description="Helical" evidence="7">
    <location>
        <begin position="435"/>
        <end position="456"/>
    </location>
</feature>
<gene>
    <name evidence="9" type="ORF">HCBG_08448</name>
</gene>
<dbReference type="Pfam" id="PF00170">
    <property type="entry name" value="bZIP_1"/>
    <property type="match status" value="1"/>
</dbReference>
<dbReference type="Proteomes" id="UP000001631">
    <property type="component" value="Unassembled WGS sequence"/>
</dbReference>
<dbReference type="AlphaFoldDB" id="C0NZ68"/>
<feature type="compositionally biased region" description="Low complexity" evidence="6">
    <location>
        <begin position="1041"/>
        <end position="1055"/>
    </location>
</feature>
<dbReference type="Pfam" id="PF20877">
    <property type="entry name" value="Anoctamin_N"/>
    <property type="match status" value="1"/>
</dbReference>
<dbReference type="VEuPathDB" id="FungiDB:I7I50_08837"/>